<evidence type="ECO:0000256" key="3">
    <source>
        <dbReference type="ARBA" id="ARBA00022692"/>
    </source>
</evidence>
<dbReference type="AlphaFoldDB" id="A0A4Q1V4L4"/>
<feature type="transmembrane region" description="Helical" evidence="6">
    <location>
        <begin position="177"/>
        <end position="194"/>
    </location>
</feature>
<feature type="transmembrane region" description="Helical" evidence="6">
    <location>
        <begin position="364"/>
        <end position="387"/>
    </location>
</feature>
<dbReference type="Gene3D" id="1.20.1250.20">
    <property type="entry name" value="MFS general substrate transporter like domains"/>
    <property type="match status" value="1"/>
</dbReference>
<keyword evidence="3 6" id="KW-0812">Transmembrane</keyword>
<evidence type="ECO:0000256" key="4">
    <source>
        <dbReference type="ARBA" id="ARBA00022989"/>
    </source>
</evidence>
<comment type="subcellular location">
    <subcellularLocation>
        <location evidence="1">Cell membrane</location>
        <topology evidence="1">Multi-pass membrane protein</topology>
    </subcellularLocation>
</comment>
<comment type="caution">
    <text evidence="8">The sequence shown here is derived from an EMBL/GenBank/DDBJ whole genome shotgun (WGS) entry which is preliminary data.</text>
</comment>
<feature type="transmembrane region" description="Helical" evidence="6">
    <location>
        <begin position="21"/>
        <end position="44"/>
    </location>
</feature>
<gene>
    <name evidence="8" type="ORF">B5V03_17090</name>
</gene>
<accession>A0A4Q1V4L4</accession>
<reference evidence="8 9" key="1">
    <citation type="submission" date="2017-03" db="EMBL/GenBank/DDBJ databases">
        <authorList>
            <person name="Safronova V.I."/>
            <person name="Sazanova A.L."/>
            <person name="Chirak E.R."/>
        </authorList>
    </citation>
    <scope>NUCLEOTIDE SEQUENCE [LARGE SCALE GENOMIC DNA]</scope>
    <source>
        <strain evidence="8 9">Opo-243</strain>
    </source>
</reference>
<sequence length="408" mass="42822">MTMAHDLESDPKNSAGGRVGALLVLTSALPIFQAVLITPILSIVRDADSQHAFATFALRCIVAAPAVSVLFLLPFFGRFADRFQRRHILIFGLTLYAVSGVFIYASPGLISMFAGRLLLGVAVACVMTATASLTGDLFRGNERNRILGLQYAASAAVGMLFPIIGGLIALADWHLVFLFYLIALPLILPATRLPDRIVAAPGEERSFRALALKPLLGSYALLAIGTMVLWLITIQLAFHLSGLGYTSPVTAGIALGTPCLSGILVAILYGRVKRHLSFRTIAAAAFLLMSVSYGAISVTTSLPLLIFALLLAGAGFGLNQPNCSAWLLSQVTTEFAGRAAAGLTFAVCVGQIAAPLIYQALITSIGSAACFAVVSFACLLVALAAFFKSRLAPHPDDKLAARSAAGIG</sequence>
<feature type="transmembrane region" description="Helical" evidence="6">
    <location>
        <begin position="339"/>
        <end position="358"/>
    </location>
</feature>
<dbReference type="SUPFAM" id="SSF103473">
    <property type="entry name" value="MFS general substrate transporter"/>
    <property type="match status" value="1"/>
</dbReference>
<organism evidence="8 9">
    <name type="scientific">Bradyrhizobium betae</name>
    <dbReference type="NCBI Taxonomy" id="244734"/>
    <lineage>
        <taxon>Bacteria</taxon>
        <taxon>Pseudomonadati</taxon>
        <taxon>Pseudomonadota</taxon>
        <taxon>Alphaproteobacteria</taxon>
        <taxon>Hyphomicrobiales</taxon>
        <taxon>Nitrobacteraceae</taxon>
        <taxon>Bradyrhizobium</taxon>
    </lineage>
</organism>
<protein>
    <recommendedName>
        <fullName evidence="7">Major facilitator superfamily (MFS) profile domain-containing protein</fullName>
    </recommendedName>
</protein>
<keyword evidence="2" id="KW-1003">Cell membrane</keyword>
<dbReference type="OrthoDB" id="9812221at2"/>
<keyword evidence="4 6" id="KW-1133">Transmembrane helix</keyword>
<dbReference type="InterPro" id="IPR011701">
    <property type="entry name" value="MFS"/>
</dbReference>
<feature type="domain" description="Major facilitator superfamily (MFS) profile" evidence="7">
    <location>
        <begin position="19"/>
        <end position="393"/>
    </location>
</feature>
<evidence type="ECO:0000313" key="9">
    <source>
        <dbReference type="Proteomes" id="UP000290819"/>
    </source>
</evidence>
<evidence type="ECO:0000256" key="1">
    <source>
        <dbReference type="ARBA" id="ARBA00004651"/>
    </source>
</evidence>
<keyword evidence="9" id="KW-1185">Reference proteome</keyword>
<feature type="transmembrane region" description="Helical" evidence="6">
    <location>
        <begin position="88"/>
        <end position="105"/>
    </location>
</feature>
<dbReference type="InterPro" id="IPR050189">
    <property type="entry name" value="MFS_Efflux_Transporters"/>
</dbReference>
<feature type="transmembrane region" description="Helical" evidence="6">
    <location>
        <begin position="56"/>
        <end position="76"/>
    </location>
</feature>
<dbReference type="GO" id="GO:0022857">
    <property type="term" value="F:transmembrane transporter activity"/>
    <property type="evidence" value="ECO:0007669"/>
    <property type="project" value="InterPro"/>
</dbReference>
<keyword evidence="5 6" id="KW-0472">Membrane</keyword>
<dbReference type="PANTHER" id="PTHR43124:SF3">
    <property type="entry name" value="CHLORAMPHENICOL EFFLUX PUMP RV0191"/>
    <property type="match status" value="1"/>
</dbReference>
<feature type="transmembrane region" description="Helical" evidence="6">
    <location>
        <begin position="117"/>
        <end position="138"/>
    </location>
</feature>
<dbReference type="PANTHER" id="PTHR43124">
    <property type="entry name" value="PURINE EFFLUX PUMP PBUE"/>
    <property type="match status" value="1"/>
</dbReference>
<evidence type="ECO:0000256" key="5">
    <source>
        <dbReference type="ARBA" id="ARBA00023136"/>
    </source>
</evidence>
<dbReference type="InterPro" id="IPR020846">
    <property type="entry name" value="MFS_dom"/>
</dbReference>
<dbReference type="InterPro" id="IPR036259">
    <property type="entry name" value="MFS_trans_sf"/>
</dbReference>
<dbReference type="GO" id="GO:0005886">
    <property type="term" value="C:plasma membrane"/>
    <property type="evidence" value="ECO:0007669"/>
    <property type="project" value="UniProtKB-SubCell"/>
</dbReference>
<dbReference type="EMBL" id="MZXW01000019">
    <property type="protein sequence ID" value="RXT46641.1"/>
    <property type="molecule type" value="Genomic_DNA"/>
</dbReference>
<name>A0A4Q1V4L4_9BRAD</name>
<dbReference type="Proteomes" id="UP000290819">
    <property type="component" value="Unassembled WGS sequence"/>
</dbReference>
<dbReference type="Pfam" id="PF07690">
    <property type="entry name" value="MFS_1"/>
    <property type="match status" value="1"/>
</dbReference>
<feature type="transmembrane region" description="Helical" evidence="6">
    <location>
        <begin position="250"/>
        <end position="269"/>
    </location>
</feature>
<evidence type="ECO:0000259" key="7">
    <source>
        <dbReference type="PROSITE" id="PS50850"/>
    </source>
</evidence>
<feature type="transmembrane region" description="Helical" evidence="6">
    <location>
        <begin position="150"/>
        <end position="171"/>
    </location>
</feature>
<evidence type="ECO:0000256" key="2">
    <source>
        <dbReference type="ARBA" id="ARBA00022475"/>
    </source>
</evidence>
<proteinExistence type="predicted"/>
<evidence type="ECO:0000256" key="6">
    <source>
        <dbReference type="SAM" id="Phobius"/>
    </source>
</evidence>
<dbReference type="PROSITE" id="PS50850">
    <property type="entry name" value="MFS"/>
    <property type="match status" value="1"/>
</dbReference>
<evidence type="ECO:0000313" key="8">
    <source>
        <dbReference type="EMBL" id="RXT46641.1"/>
    </source>
</evidence>
<feature type="transmembrane region" description="Helical" evidence="6">
    <location>
        <begin position="215"/>
        <end position="238"/>
    </location>
</feature>